<sequence length="67" mass="7861">MINHNYHCAHLRPKSYKFLFYAQVRADQKSIPERITIKAESLYEARRILAPRYVLVYGGCVPIQHDA</sequence>
<name>A0A0J5FWW9_9GAMM</name>
<protein>
    <recommendedName>
        <fullName evidence="3">Host cell division inhibitor Icd-like protein</fullName>
    </recommendedName>
</protein>
<reference evidence="1 2" key="1">
    <citation type="submission" date="2015-06" db="EMBL/GenBank/DDBJ databases">
        <title>Draft Whole-Genome Sequence of the Entomopathogenic Bacterium Xenorhabdus khoisanae.</title>
        <authorList>
            <person name="Naidoo S."/>
            <person name="Featherston J."/>
            <person name="Gray V.M."/>
        </authorList>
    </citation>
    <scope>NUCLEOTIDE SEQUENCE [LARGE SCALE GENOMIC DNA]</scope>
    <source>
        <strain evidence="1 2">MCB</strain>
    </source>
</reference>
<dbReference type="EMBL" id="LFCV01000013">
    <property type="protein sequence ID" value="KMJ46704.1"/>
    <property type="molecule type" value="Genomic_DNA"/>
</dbReference>
<gene>
    <name evidence="1" type="ORF">AB204_02490</name>
</gene>
<evidence type="ECO:0000313" key="1">
    <source>
        <dbReference type="EMBL" id="KMJ46704.1"/>
    </source>
</evidence>
<keyword evidence="2" id="KW-1185">Reference proteome</keyword>
<dbReference type="OrthoDB" id="6631751at2"/>
<accession>A0A0J5FWW9</accession>
<evidence type="ECO:0000313" key="2">
    <source>
        <dbReference type="Proteomes" id="UP000036277"/>
    </source>
</evidence>
<dbReference type="Proteomes" id="UP000036277">
    <property type="component" value="Unassembled WGS sequence"/>
</dbReference>
<organism evidence="1 2">
    <name type="scientific">Xenorhabdus khoisanae</name>
    <dbReference type="NCBI Taxonomy" id="880157"/>
    <lineage>
        <taxon>Bacteria</taxon>
        <taxon>Pseudomonadati</taxon>
        <taxon>Pseudomonadota</taxon>
        <taxon>Gammaproteobacteria</taxon>
        <taxon>Enterobacterales</taxon>
        <taxon>Morganellaceae</taxon>
        <taxon>Xenorhabdus</taxon>
    </lineage>
</organism>
<dbReference type="NCBIfam" id="NF033153">
    <property type="entry name" value="phage_ICD_like"/>
    <property type="match status" value="1"/>
</dbReference>
<dbReference type="RefSeq" id="WP_047961786.1">
    <property type="nucleotide sequence ID" value="NZ_CAWMBG010000013.1"/>
</dbReference>
<comment type="caution">
    <text evidence="1">The sequence shown here is derived from an EMBL/GenBank/DDBJ whole genome shotgun (WGS) entry which is preliminary data.</text>
</comment>
<proteinExistence type="predicted"/>
<evidence type="ECO:0008006" key="3">
    <source>
        <dbReference type="Google" id="ProtNLM"/>
    </source>
</evidence>
<dbReference type="PATRIC" id="fig|880157.4.peg.519"/>
<dbReference type="AlphaFoldDB" id="A0A0J5FWW9"/>